<comment type="caution">
    <text evidence="1">The sequence shown here is derived from an EMBL/GenBank/DDBJ whole genome shotgun (WGS) entry which is preliminary data.</text>
</comment>
<evidence type="ECO:0000313" key="1">
    <source>
        <dbReference type="EMBL" id="KAK3880889.1"/>
    </source>
</evidence>
<sequence length="159" mass="18787">MASPLGEEELLLLGVCAVALYKKKKRIRRRKWTKDWLLKRDQYTHTNLLQELRLEPGDWYNYLRMDAATYHHLLSLIAPRIERLDTCMRRAITPHERLTATLRYLATGRSYEDLKYSTVISAQALGKIIPDTCRVITKALQPEYMKVSRQIYSDKCEWK</sequence>
<accession>A0AAE1FUM9</accession>
<evidence type="ECO:0000313" key="2">
    <source>
        <dbReference type="Proteomes" id="UP001286313"/>
    </source>
</evidence>
<dbReference type="AlphaFoldDB" id="A0AAE1FUM9"/>
<dbReference type="Proteomes" id="UP001286313">
    <property type="component" value="Unassembled WGS sequence"/>
</dbReference>
<evidence type="ECO:0008006" key="3">
    <source>
        <dbReference type="Google" id="ProtNLM"/>
    </source>
</evidence>
<protein>
    <recommendedName>
        <fullName evidence="3">Nuclease HARBI1</fullName>
    </recommendedName>
</protein>
<reference evidence="1" key="1">
    <citation type="submission" date="2023-10" db="EMBL/GenBank/DDBJ databases">
        <title>Genome assemblies of two species of porcelain crab, Petrolisthes cinctipes and Petrolisthes manimaculis (Anomura: Porcellanidae).</title>
        <authorList>
            <person name="Angst P."/>
        </authorList>
    </citation>
    <scope>NUCLEOTIDE SEQUENCE</scope>
    <source>
        <strain evidence="1">PB745_01</strain>
        <tissue evidence="1">Gill</tissue>
    </source>
</reference>
<gene>
    <name evidence="1" type="ORF">Pcinc_014649</name>
</gene>
<keyword evidence="2" id="KW-1185">Reference proteome</keyword>
<organism evidence="1 2">
    <name type="scientific">Petrolisthes cinctipes</name>
    <name type="common">Flat porcelain crab</name>
    <dbReference type="NCBI Taxonomy" id="88211"/>
    <lineage>
        <taxon>Eukaryota</taxon>
        <taxon>Metazoa</taxon>
        <taxon>Ecdysozoa</taxon>
        <taxon>Arthropoda</taxon>
        <taxon>Crustacea</taxon>
        <taxon>Multicrustacea</taxon>
        <taxon>Malacostraca</taxon>
        <taxon>Eumalacostraca</taxon>
        <taxon>Eucarida</taxon>
        <taxon>Decapoda</taxon>
        <taxon>Pleocyemata</taxon>
        <taxon>Anomura</taxon>
        <taxon>Galatheoidea</taxon>
        <taxon>Porcellanidae</taxon>
        <taxon>Petrolisthes</taxon>
    </lineage>
</organism>
<proteinExistence type="predicted"/>
<name>A0AAE1FUM9_PETCI</name>
<dbReference type="EMBL" id="JAWQEG010001276">
    <property type="protein sequence ID" value="KAK3880889.1"/>
    <property type="molecule type" value="Genomic_DNA"/>
</dbReference>